<evidence type="ECO:0000313" key="3">
    <source>
        <dbReference type="Proteomes" id="UP000177698"/>
    </source>
</evidence>
<dbReference type="AlphaFoldDB" id="A0A1F7IAJ4"/>
<dbReference type="GO" id="GO:0019305">
    <property type="term" value="P:dTDP-rhamnose biosynthetic process"/>
    <property type="evidence" value="ECO:0007669"/>
    <property type="project" value="TreeGrafter"/>
</dbReference>
<dbReference type="Proteomes" id="UP000177698">
    <property type="component" value="Unassembled WGS sequence"/>
</dbReference>
<evidence type="ECO:0000313" key="2">
    <source>
        <dbReference type="EMBL" id="OGK40384.1"/>
    </source>
</evidence>
<name>A0A1F7IAJ4_9BACT</name>
<dbReference type="GO" id="GO:0000271">
    <property type="term" value="P:polysaccharide biosynthetic process"/>
    <property type="evidence" value="ECO:0007669"/>
    <property type="project" value="TreeGrafter"/>
</dbReference>
<dbReference type="GO" id="GO:0008830">
    <property type="term" value="F:dTDP-4-dehydrorhamnose 3,5-epimerase activity"/>
    <property type="evidence" value="ECO:0007669"/>
    <property type="project" value="InterPro"/>
</dbReference>
<dbReference type="InterPro" id="IPR014710">
    <property type="entry name" value="RmlC-like_jellyroll"/>
</dbReference>
<dbReference type="EMBL" id="MGAG01000026">
    <property type="protein sequence ID" value="OGK40384.1"/>
    <property type="molecule type" value="Genomic_DNA"/>
</dbReference>
<dbReference type="Gene3D" id="2.60.120.10">
    <property type="entry name" value="Jelly Rolls"/>
    <property type="match status" value="1"/>
</dbReference>
<feature type="site" description="Participates in a stacking interaction with the thymidine ring of dTDP-4-oxo-6-deoxyglucose" evidence="1">
    <location>
        <position position="132"/>
    </location>
</feature>
<dbReference type="InterPro" id="IPR000888">
    <property type="entry name" value="RmlC-like"/>
</dbReference>
<dbReference type="InterPro" id="IPR011051">
    <property type="entry name" value="RmlC_Cupin_sf"/>
</dbReference>
<dbReference type="STRING" id="1802056.A2954_02805"/>
<protein>
    <recommendedName>
        <fullName evidence="4">Spore coat protein</fullName>
    </recommendedName>
</protein>
<comment type="caution">
    <text evidence="2">The sequence shown here is derived from an EMBL/GenBank/DDBJ whole genome shotgun (WGS) entry which is preliminary data.</text>
</comment>
<gene>
    <name evidence="2" type="ORF">A2954_02805</name>
</gene>
<evidence type="ECO:0000256" key="1">
    <source>
        <dbReference type="PIRSR" id="PIRSR600888-3"/>
    </source>
</evidence>
<organism evidence="2 3">
    <name type="scientific">Candidatus Roizmanbacteria bacterium RIFCSPLOWO2_01_FULL_37_12</name>
    <dbReference type="NCBI Taxonomy" id="1802056"/>
    <lineage>
        <taxon>Bacteria</taxon>
        <taxon>Candidatus Roizmaniibacteriota</taxon>
    </lineage>
</organism>
<dbReference type="Pfam" id="PF00908">
    <property type="entry name" value="dTDP_sugar_isom"/>
    <property type="match status" value="1"/>
</dbReference>
<dbReference type="PANTHER" id="PTHR21047">
    <property type="entry name" value="DTDP-6-DEOXY-D-GLUCOSE-3,5 EPIMERASE"/>
    <property type="match status" value="1"/>
</dbReference>
<dbReference type="GO" id="GO:0005829">
    <property type="term" value="C:cytosol"/>
    <property type="evidence" value="ECO:0007669"/>
    <property type="project" value="TreeGrafter"/>
</dbReference>
<sequence>MIEGVKTISIKVHTGEDGTFEELLRLDQKGILRSFPDFQLRQISRSQLLPGAVKAWHVHFNQEDIWYVPPENHMLLGLWDLRKDSPTSDLKMRITLGAGNSRLVYIPRGVAHGILNVNNYTGTIFYFMNNEFNPDKPDEQRLPWDALGAEFWQPVKG</sequence>
<proteinExistence type="predicted"/>
<reference evidence="2 3" key="1">
    <citation type="journal article" date="2016" name="Nat. Commun.">
        <title>Thousands of microbial genomes shed light on interconnected biogeochemical processes in an aquifer system.</title>
        <authorList>
            <person name="Anantharaman K."/>
            <person name="Brown C.T."/>
            <person name="Hug L.A."/>
            <person name="Sharon I."/>
            <person name="Castelle C.J."/>
            <person name="Probst A.J."/>
            <person name="Thomas B.C."/>
            <person name="Singh A."/>
            <person name="Wilkins M.J."/>
            <person name="Karaoz U."/>
            <person name="Brodie E.L."/>
            <person name="Williams K.H."/>
            <person name="Hubbard S.S."/>
            <person name="Banfield J.F."/>
        </authorList>
    </citation>
    <scope>NUCLEOTIDE SEQUENCE [LARGE SCALE GENOMIC DNA]</scope>
</reference>
<dbReference type="PANTHER" id="PTHR21047:SF2">
    <property type="entry name" value="THYMIDINE DIPHOSPHO-4-KETO-RHAMNOSE 3,5-EPIMERASE"/>
    <property type="match status" value="1"/>
</dbReference>
<accession>A0A1F7IAJ4</accession>
<dbReference type="SUPFAM" id="SSF51182">
    <property type="entry name" value="RmlC-like cupins"/>
    <property type="match status" value="1"/>
</dbReference>
<evidence type="ECO:0008006" key="4">
    <source>
        <dbReference type="Google" id="ProtNLM"/>
    </source>
</evidence>